<evidence type="ECO:0000259" key="3">
    <source>
        <dbReference type="Pfam" id="PF24865"/>
    </source>
</evidence>
<organism evidence="4 5">
    <name type="scientific">Elaeis guineensis var. tenera</name>
    <name type="common">Oil palm</name>
    <dbReference type="NCBI Taxonomy" id="51953"/>
    <lineage>
        <taxon>Eukaryota</taxon>
        <taxon>Viridiplantae</taxon>
        <taxon>Streptophyta</taxon>
        <taxon>Embryophyta</taxon>
        <taxon>Tracheophyta</taxon>
        <taxon>Spermatophyta</taxon>
        <taxon>Magnoliopsida</taxon>
        <taxon>Liliopsida</taxon>
        <taxon>Arecaceae</taxon>
        <taxon>Arecoideae</taxon>
        <taxon>Cocoseae</taxon>
        <taxon>Elaeidinae</taxon>
        <taxon>Elaeis</taxon>
    </lineage>
</organism>
<dbReference type="Proteomes" id="UP000504607">
    <property type="component" value="Chromosome 5"/>
</dbReference>
<evidence type="ECO:0000256" key="2">
    <source>
        <dbReference type="SAM" id="SignalP"/>
    </source>
</evidence>
<dbReference type="InParanoid" id="A0A6I9R6X0"/>
<dbReference type="PANTHER" id="PTHR34366:SF9">
    <property type="entry name" value="OS03G0304200 PROTEIN"/>
    <property type="match status" value="1"/>
</dbReference>
<reference evidence="5" key="1">
    <citation type="submission" date="2025-08" db="UniProtKB">
        <authorList>
            <consortium name="RefSeq"/>
        </authorList>
    </citation>
    <scope>IDENTIFICATION</scope>
</reference>
<protein>
    <submittedName>
        <fullName evidence="5">Uncharacterized protein LOC105045064</fullName>
    </submittedName>
</protein>
<dbReference type="FunCoup" id="A0A6I9R6X0">
    <property type="interactions" value="83"/>
</dbReference>
<dbReference type="Pfam" id="PF24865">
    <property type="entry name" value="DUF7731"/>
    <property type="match status" value="1"/>
</dbReference>
<gene>
    <name evidence="5" type="primary">LOC105045064</name>
</gene>
<dbReference type="RefSeq" id="XP_010921527.1">
    <property type="nucleotide sequence ID" value="XM_010923225.2"/>
</dbReference>
<feature type="region of interest" description="Disordered" evidence="1">
    <location>
        <begin position="63"/>
        <end position="82"/>
    </location>
</feature>
<proteinExistence type="predicted"/>
<dbReference type="OrthoDB" id="1843925at2759"/>
<evidence type="ECO:0000313" key="4">
    <source>
        <dbReference type="Proteomes" id="UP000504607"/>
    </source>
</evidence>
<feature type="chain" id="PRO_5026684374" evidence="2">
    <location>
        <begin position="27"/>
        <end position="183"/>
    </location>
</feature>
<keyword evidence="2" id="KW-0732">Signal</keyword>
<evidence type="ECO:0000256" key="1">
    <source>
        <dbReference type="SAM" id="MobiDB-lite"/>
    </source>
</evidence>
<evidence type="ECO:0000313" key="5">
    <source>
        <dbReference type="RefSeq" id="XP_010921527.1"/>
    </source>
</evidence>
<dbReference type="PANTHER" id="PTHR34366">
    <property type="entry name" value="OS07G0289901 PROTEIN-RELATED"/>
    <property type="match status" value="1"/>
</dbReference>
<keyword evidence="4" id="KW-1185">Reference proteome</keyword>
<accession>A0A6I9R6X0</accession>
<feature type="domain" description="DUF7731" evidence="3">
    <location>
        <begin position="31"/>
        <end position="135"/>
    </location>
</feature>
<feature type="signal peptide" evidence="2">
    <location>
        <begin position="1"/>
        <end position="26"/>
    </location>
</feature>
<dbReference type="AlphaFoldDB" id="A0A6I9R6X0"/>
<name>A0A6I9R6X0_ELAGV</name>
<dbReference type="InterPro" id="IPR056633">
    <property type="entry name" value="DUF7731"/>
</dbReference>
<sequence length="183" mass="18777">MALPLTLKHLLLAIALLYIAVSCCQAQQADPVQIVARAALCFDNRTVLNNCLTSMGINIPGQNSTANNTSGQNSSTSSAQQNNSTTALCNAPCFGAMMLMTNCVDGILSNFQFYNPGLMQGVRAIFQTACGNNNNGMAGSGSGGGSGGSGGSGNMVGAMASYGNELAISMYMSLWMPALLVAI</sequence>